<dbReference type="PANTHER" id="PTHR10825">
    <property type="entry name" value="RING FINGER DOMAIN-CONTAINING, POLYCOMB GROUP COMPONENT"/>
    <property type="match status" value="1"/>
</dbReference>
<evidence type="ECO:0000313" key="1">
    <source>
        <dbReference type="EMBL" id="KAF0760789.1"/>
    </source>
</evidence>
<organism evidence="1 2">
    <name type="scientific">Aphis craccivora</name>
    <name type="common">Cowpea aphid</name>
    <dbReference type="NCBI Taxonomy" id="307492"/>
    <lineage>
        <taxon>Eukaryota</taxon>
        <taxon>Metazoa</taxon>
        <taxon>Ecdysozoa</taxon>
        <taxon>Arthropoda</taxon>
        <taxon>Hexapoda</taxon>
        <taxon>Insecta</taxon>
        <taxon>Pterygota</taxon>
        <taxon>Neoptera</taxon>
        <taxon>Paraneoptera</taxon>
        <taxon>Hemiptera</taxon>
        <taxon>Sternorrhyncha</taxon>
        <taxon>Aphidomorpha</taxon>
        <taxon>Aphidoidea</taxon>
        <taxon>Aphididae</taxon>
        <taxon>Aphidini</taxon>
        <taxon>Aphis</taxon>
        <taxon>Aphis</taxon>
    </lineage>
</organism>
<comment type="caution">
    <text evidence="1">The sequence shown here is derived from an EMBL/GenBank/DDBJ whole genome shotgun (WGS) entry which is preliminary data.</text>
</comment>
<dbReference type="EMBL" id="VUJU01002579">
    <property type="protein sequence ID" value="KAF0760789.1"/>
    <property type="molecule type" value="Genomic_DNA"/>
</dbReference>
<dbReference type="SUPFAM" id="SSF57850">
    <property type="entry name" value="RING/U-box"/>
    <property type="match status" value="1"/>
</dbReference>
<gene>
    <name evidence="1" type="ORF">FWK35_00019219</name>
</gene>
<name>A0A6G0YSU7_APHCR</name>
<accession>A0A6G0YSU7</accession>
<dbReference type="GO" id="GO:0035102">
    <property type="term" value="C:PRC1 complex"/>
    <property type="evidence" value="ECO:0007669"/>
    <property type="project" value="TreeGrafter"/>
</dbReference>
<protein>
    <submittedName>
        <fullName evidence="1">Polycomb group protein Psc-like</fullName>
    </submittedName>
</protein>
<dbReference type="GO" id="GO:1990841">
    <property type="term" value="F:promoter-specific chromatin binding"/>
    <property type="evidence" value="ECO:0007669"/>
    <property type="project" value="TreeGrafter"/>
</dbReference>
<dbReference type="GO" id="GO:0000122">
    <property type="term" value="P:negative regulation of transcription by RNA polymerase II"/>
    <property type="evidence" value="ECO:0007669"/>
    <property type="project" value="TreeGrafter"/>
</dbReference>
<proteinExistence type="predicted"/>
<keyword evidence="2" id="KW-1185">Reference proteome</keyword>
<evidence type="ECO:0000313" key="2">
    <source>
        <dbReference type="Proteomes" id="UP000478052"/>
    </source>
</evidence>
<dbReference type="PANTHER" id="PTHR10825:SF72">
    <property type="entry name" value="UBIQUITIN-LIKE DOMAIN-CONTAINING PROTEIN"/>
    <property type="match status" value="1"/>
</dbReference>
<reference evidence="1 2" key="1">
    <citation type="submission" date="2019-08" db="EMBL/GenBank/DDBJ databases">
        <title>Whole genome of Aphis craccivora.</title>
        <authorList>
            <person name="Voronova N.V."/>
            <person name="Shulinski R.S."/>
            <person name="Bandarenka Y.V."/>
            <person name="Zhorov D.G."/>
            <person name="Warner D."/>
        </authorList>
    </citation>
    <scope>NUCLEOTIDE SEQUENCE [LARGE SCALE GENOMIC DNA]</scope>
    <source>
        <strain evidence="1">180601</strain>
        <tissue evidence="1">Whole Body</tissue>
    </source>
</reference>
<dbReference type="AlphaFoldDB" id="A0A6G0YSU7"/>
<dbReference type="InterPro" id="IPR013083">
    <property type="entry name" value="Znf_RING/FYVE/PHD"/>
</dbReference>
<dbReference type="Gene3D" id="3.30.40.10">
    <property type="entry name" value="Zinc/RING finger domain, C3HC4 (zinc finger)"/>
    <property type="match status" value="1"/>
</dbReference>
<dbReference type="OrthoDB" id="6616471at2759"/>
<sequence>MSPSYSESRRIVSRLSYHLNFSAAICRSCIVKYLETSRFCPICDVQLHKTRPLLSIRRDKILERLVYKIVPGLHAKEMARRALPNTELYLSPDDLISLVLQYHVEDTASIEMTQRHNWGWSNHLTSVKNNKKCGPRHMLRQIRMTAVKNNDYRPRSSVVIVPEDFHRDATTLAFLKLNIDKHKQKQQQQKRRKMIEKKNILVKGPLYSSVL</sequence>
<dbReference type="Proteomes" id="UP000478052">
    <property type="component" value="Unassembled WGS sequence"/>
</dbReference>